<dbReference type="InterPro" id="IPR010920">
    <property type="entry name" value="LSM_dom_sf"/>
</dbReference>
<gene>
    <name evidence="5" type="ORF">POVWA2_027050</name>
</gene>
<keyword evidence="2" id="KW-0812">Transmembrane</keyword>
<dbReference type="AlphaFoldDB" id="A0A1A8YW30"/>
<dbReference type="GO" id="GO:0000398">
    <property type="term" value="P:mRNA splicing, via spliceosome"/>
    <property type="evidence" value="ECO:0007669"/>
    <property type="project" value="InterPro"/>
</dbReference>
<evidence type="ECO:0000259" key="3">
    <source>
        <dbReference type="PROSITE" id="PS50056"/>
    </source>
</evidence>
<evidence type="ECO:0000313" key="6">
    <source>
        <dbReference type="Proteomes" id="UP000078550"/>
    </source>
</evidence>
<reference evidence="6" key="1">
    <citation type="submission" date="2016-05" db="EMBL/GenBank/DDBJ databases">
        <authorList>
            <person name="Naeem Raeece"/>
        </authorList>
    </citation>
    <scope>NUCLEOTIDE SEQUENCE [LARGE SCALE GENOMIC DNA]</scope>
</reference>
<dbReference type="GO" id="GO:0003723">
    <property type="term" value="F:RNA binding"/>
    <property type="evidence" value="ECO:0007669"/>
    <property type="project" value="InterPro"/>
</dbReference>
<dbReference type="CDD" id="cd01722">
    <property type="entry name" value="Sm_F"/>
    <property type="match status" value="1"/>
</dbReference>
<dbReference type="PROSITE" id="PS52002">
    <property type="entry name" value="SM"/>
    <property type="match status" value="1"/>
</dbReference>
<dbReference type="PROSITE" id="PS50056">
    <property type="entry name" value="TYR_PHOSPHATASE_2"/>
    <property type="match status" value="1"/>
</dbReference>
<dbReference type="Pfam" id="PF01423">
    <property type="entry name" value="LSM"/>
    <property type="match status" value="1"/>
</dbReference>
<dbReference type="SMART" id="SM00651">
    <property type="entry name" value="Sm"/>
    <property type="match status" value="1"/>
</dbReference>
<dbReference type="EMBL" id="FLRE01000107">
    <property type="protein sequence ID" value="SBT35839.1"/>
    <property type="molecule type" value="Genomic_DNA"/>
</dbReference>
<dbReference type="Gene3D" id="2.30.30.100">
    <property type="match status" value="1"/>
</dbReference>
<organism evidence="5 6">
    <name type="scientific">Plasmodium ovale wallikeri</name>
    <dbReference type="NCBI Taxonomy" id="864142"/>
    <lineage>
        <taxon>Eukaryota</taxon>
        <taxon>Sar</taxon>
        <taxon>Alveolata</taxon>
        <taxon>Apicomplexa</taxon>
        <taxon>Aconoidasida</taxon>
        <taxon>Haemosporida</taxon>
        <taxon>Plasmodiidae</taxon>
        <taxon>Plasmodium</taxon>
        <taxon>Plasmodium (Plasmodium)</taxon>
    </lineage>
</organism>
<dbReference type="PANTHER" id="PTHR38745">
    <property type="entry name" value="PHOSPHATASE, PUTATIVE-RELATED"/>
    <property type="match status" value="1"/>
</dbReference>
<dbReference type="SUPFAM" id="SSF52799">
    <property type="entry name" value="(Phosphotyrosine protein) phosphatases II"/>
    <property type="match status" value="1"/>
</dbReference>
<dbReference type="FunFam" id="2.30.30.100:FF:000076">
    <property type="entry name" value="small Nuclear ribonucleoprotein F, Putative"/>
    <property type="match status" value="1"/>
</dbReference>
<dbReference type="InterPro" id="IPR016130">
    <property type="entry name" value="Tyr_Pase_AS"/>
</dbReference>
<protein>
    <recommendedName>
        <fullName evidence="1">Sm protein F</fullName>
    </recommendedName>
</protein>
<evidence type="ECO:0000256" key="1">
    <source>
        <dbReference type="ARBA" id="ARBA00030144"/>
    </source>
</evidence>
<sequence>MWNQLQDTENADVANSSGSGIIKGFRKYKSFIYILLIILVVFGLFISYYELNDKQVDFELDCNDLNEKCMSYKYPEFKPHRLRIVDVNTENNNIFLRSSVPLFNGIFSEDLLRKHIKTLLENSNINYDDNMPLYIISFLRNDSKEGCCYTSQRCYVKDANIVNYVILGHSEDPYDVDKKTLEKELVSLNWDTDKLLERVDDLKNKFNSMKNTIFIVHCRRGRDRTGEFVAAYRMISKKIDFDTVVKSNEEIGKGIAPLNPKPFLNSLAGNRVIIKLKWGMEYKGNLKSFDAYMNIRLTNAEEWIHGEYKGTLGEIFLRCNNILYIREDNETEKAQKEENVEK</sequence>
<dbReference type="InterPro" id="IPR029021">
    <property type="entry name" value="Prot-tyrosine_phosphatase-like"/>
</dbReference>
<evidence type="ECO:0000313" key="5">
    <source>
        <dbReference type="EMBL" id="SBT35839.1"/>
    </source>
</evidence>
<dbReference type="Proteomes" id="UP000078550">
    <property type="component" value="Unassembled WGS sequence"/>
</dbReference>
<proteinExistence type="predicted"/>
<feature type="domain" description="Tyrosine specific protein phosphatases" evidence="3">
    <location>
        <begin position="193"/>
        <end position="246"/>
    </location>
</feature>
<keyword evidence="2" id="KW-0472">Membrane</keyword>
<dbReference type="InterPro" id="IPR001163">
    <property type="entry name" value="Sm_dom_euk/arc"/>
</dbReference>
<dbReference type="SUPFAM" id="SSF50182">
    <property type="entry name" value="Sm-like ribonucleoproteins"/>
    <property type="match status" value="1"/>
</dbReference>
<feature type="transmembrane region" description="Helical" evidence="2">
    <location>
        <begin position="31"/>
        <end position="49"/>
    </location>
</feature>
<accession>A0A1A8YW30</accession>
<evidence type="ECO:0000256" key="2">
    <source>
        <dbReference type="SAM" id="Phobius"/>
    </source>
</evidence>
<dbReference type="GO" id="GO:0005681">
    <property type="term" value="C:spliceosomal complex"/>
    <property type="evidence" value="ECO:0007669"/>
    <property type="project" value="InterPro"/>
</dbReference>
<dbReference type="InterPro" id="IPR047575">
    <property type="entry name" value="Sm"/>
</dbReference>
<keyword evidence="2" id="KW-1133">Transmembrane helix</keyword>
<evidence type="ECO:0000259" key="4">
    <source>
        <dbReference type="PROSITE" id="PS52002"/>
    </source>
</evidence>
<feature type="domain" description="Sm" evidence="4">
    <location>
        <begin position="259"/>
        <end position="331"/>
    </location>
</feature>
<name>A0A1A8YW30_PLAOA</name>
<dbReference type="PANTHER" id="PTHR38745:SF2">
    <property type="entry name" value="TYROSINE SPECIFIC PROTEIN PHOSPHATASES DOMAIN-CONTAINING PROTEIN"/>
    <property type="match status" value="1"/>
</dbReference>
<dbReference type="Gene3D" id="3.90.190.10">
    <property type="entry name" value="Protein tyrosine phosphatase superfamily"/>
    <property type="match status" value="1"/>
</dbReference>
<dbReference type="InterPro" id="IPR034100">
    <property type="entry name" value="Sm_F"/>
</dbReference>
<dbReference type="InterPro" id="IPR000387">
    <property type="entry name" value="Tyr_Pase_dom"/>
</dbReference>
<dbReference type="PROSITE" id="PS00383">
    <property type="entry name" value="TYR_PHOSPHATASE_1"/>
    <property type="match status" value="1"/>
</dbReference>